<comment type="caution">
    <text evidence="1">The sequence shown here is derived from an EMBL/GenBank/DDBJ whole genome shotgun (WGS) entry which is preliminary data.</text>
</comment>
<name>A0ACC6U1F9_9BURK</name>
<reference evidence="1" key="1">
    <citation type="submission" date="2024-07" db="EMBL/GenBank/DDBJ databases">
        <title>A survey of Mimosa microsymbionts across Brazilian biomes reveals a high diversity of Paraburkholderia nodulating endemic species, but also that Cupriavidus is common as a symbiont of widespread species.</title>
        <authorList>
            <person name="Rouws L."/>
            <person name="Barauna A."/>
            <person name="Beukes C."/>
            <person name="Rouws J.R.C."/>
            <person name="De Faria S.M."/>
            <person name="Gross E."/>
            <person name="Bueno Dos Reis Junior F."/>
            <person name="Simon M.F."/>
            <person name="Maluk M."/>
            <person name="Odee D.W."/>
            <person name="Kenicer G."/>
            <person name="Young J.P.W."/>
            <person name="Reis V.M."/>
            <person name="Zilli J."/>
            <person name="James E.K."/>
        </authorList>
    </citation>
    <scope>NUCLEOTIDE SEQUENCE</scope>
    <source>
        <strain evidence="1">EG181B</strain>
    </source>
</reference>
<accession>A0ACC6U1F9</accession>
<evidence type="ECO:0000313" key="1">
    <source>
        <dbReference type="EMBL" id="MEX3933335.1"/>
    </source>
</evidence>
<organism evidence="1 2">
    <name type="scientific">Paraburkholderia phymatum</name>
    <dbReference type="NCBI Taxonomy" id="148447"/>
    <lineage>
        <taxon>Bacteria</taxon>
        <taxon>Pseudomonadati</taxon>
        <taxon>Pseudomonadota</taxon>
        <taxon>Betaproteobacteria</taxon>
        <taxon>Burkholderiales</taxon>
        <taxon>Burkholderiaceae</taxon>
        <taxon>Paraburkholderia</taxon>
    </lineage>
</organism>
<evidence type="ECO:0000313" key="2">
    <source>
        <dbReference type="Proteomes" id="UP001558850"/>
    </source>
</evidence>
<proteinExistence type="predicted"/>
<dbReference type="EMBL" id="JBFRCH010000007">
    <property type="protein sequence ID" value="MEX3933335.1"/>
    <property type="molecule type" value="Genomic_DNA"/>
</dbReference>
<dbReference type="Proteomes" id="UP001558850">
    <property type="component" value="Unassembled WGS sequence"/>
</dbReference>
<keyword evidence="2" id="KW-1185">Reference proteome</keyword>
<protein>
    <submittedName>
        <fullName evidence="1">Uncharacterized protein</fullName>
    </submittedName>
</protein>
<sequence>MTDSPKRAVQFRVDIQADDMAALADTLLNLSIKADRGKLSEHSVSGGYDSGYEHWLTVSDEPTHDEYVRQLNAWLEARKC</sequence>
<gene>
    <name evidence="1" type="ORF">AB4Y32_16280</name>
</gene>